<organism evidence="2 3">
    <name type="scientific">Enteractinococcus helveticum</name>
    <dbReference type="NCBI Taxonomy" id="1837282"/>
    <lineage>
        <taxon>Bacteria</taxon>
        <taxon>Bacillati</taxon>
        <taxon>Actinomycetota</taxon>
        <taxon>Actinomycetes</taxon>
        <taxon>Micrococcales</taxon>
        <taxon>Micrococcaceae</taxon>
    </lineage>
</organism>
<accession>A0A1B7M1R0</accession>
<dbReference type="Pfam" id="PF10739">
    <property type="entry name" value="DUF2550"/>
    <property type="match status" value="1"/>
</dbReference>
<sequence length="150" mass="17381">MPSWLAWTLSGIAVVAFVTVIIIAWRLFMLLRTPGSFKARLVSKHDDEKPGKPVVVSYNEYSVEIFSVYSMWPRPVASLPRHALDVTRFPRRTRIRSWVRLDNLGTGEHIKLSAAHAHVSELTTWYESGPAVGIGHWREAPRRRQRRRYF</sequence>
<dbReference type="AlphaFoldDB" id="A0A1B7M1R0"/>
<dbReference type="EMBL" id="LXEY01000011">
    <property type="protein sequence ID" value="OAV62536.1"/>
    <property type="molecule type" value="Genomic_DNA"/>
</dbReference>
<gene>
    <name evidence="2" type="ORF">A6F49_06220</name>
</gene>
<evidence type="ECO:0008006" key="4">
    <source>
        <dbReference type="Google" id="ProtNLM"/>
    </source>
</evidence>
<dbReference type="InterPro" id="IPR019675">
    <property type="entry name" value="DUF2550"/>
</dbReference>
<keyword evidence="3" id="KW-1185">Reference proteome</keyword>
<keyword evidence="1" id="KW-0812">Transmembrane</keyword>
<evidence type="ECO:0000256" key="1">
    <source>
        <dbReference type="SAM" id="Phobius"/>
    </source>
</evidence>
<proteinExistence type="predicted"/>
<dbReference type="RefSeq" id="WP_043057004.1">
    <property type="nucleotide sequence ID" value="NZ_LXEY01000011.1"/>
</dbReference>
<dbReference type="STRING" id="1837282.A6F49_06220"/>
<keyword evidence="1" id="KW-1133">Transmembrane helix</keyword>
<reference evidence="2 3" key="1">
    <citation type="submission" date="2016-04" db="EMBL/GenBank/DDBJ databases">
        <title>First whole genome shotgun sequence of the bacterium Enteractinococcus sp. strain UASWS1574.</title>
        <authorList>
            <person name="Crovadore J."/>
            <person name="Chablais R."/>
            <person name="Lefort F."/>
        </authorList>
    </citation>
    <scope>NUCLEOTIDE SEQUENCE [LARGE SCALE GENOMIC DNA]</scope>
    <source>
        <strain evidence="2 3">UASWS1574</strain>
    </source>
</reference>
<protein>
    <recommendedName>
        <fullName evidence="4">DUF2550 domain-containing protein</fullName>
    </recommendedName>
</protein>
<name>A0A1B7M1R0_9MICC</name>
<dbReference type="OrthoDB" id="3267160at2"/>
<feature type="transmembrane region" description="Helical" evidence="1">
    <location>
        <begin position="6"/>
        <end position="28"/>
    </location>
</feature>
<evidence type="ECO:0000313" key="2">
    <source>
        <dbReference type="EMBL" id="OAV62536.1"/>
    </source>
</evidence>
<evidence type="ECO:0000313" key="3">
    <source>
        <dbReference type="Proteomes" id="UP000078292"/>
    </source>
</evidence>
<comment type="caution">
    <text evidence="2">The sequence shown here is derived from an EMBL/GenBank/DDBJ whole genome shotgun (WGS) entry which is preliminary data.</text>
</comment>
<dbReference type="Proteomes" id="UP000078292">
    <property type="component" value="Unassembled WGS sequence"/>
</dbReference>
<keyword evidence="1" id="KW-0472">Membrane</keyword>